<comment type="caution">
    <text evidence="1">The sequence shown here is derived from an EMBL/GenBank/DDBJ whole genome shotgun (WGS) entry which is preliminary data.</text>
</comment>
<accession>A0A8T2BYM0</accession>
<sequence length="90" mass="10404">PHLRSVTTFPGGSTDKKRSKLLPIKETIVDEDTNHIMNQECDDNELLLEDDQFWENEFPPFSPGHIMFLGDIDAFDSKPCQLIEWELDLV</sequence>
<proteinExistence type="predicted"/>
<dbReference type="Proteomes" id="UP000694251">
    <property type="component" value="Chromosome 7"/>
</dbReference>
<dbReference type="AlphaFoldDB" id="A0A8T2BYM0"/>
<evidence type="ECO:0000313" key="2">
    <source>
        <dbReference type="Proteomes" id="UP000694251"/>
    </source>
</evidence>
<name>A0A8T2BYM0_ARASU</name>
<feature type="non-terminal residue" evidence="1">
    <location>
        <position position="1"/>
    </location>
</feature>
<evidence type="ECO:0000313" key="1">
    <source>
        <dbReference type="EMBL" id="KAG7590802.1"/>
    </source>
</evidence>
<reference evidence="1 2" key="1">
    <citation type="submission" date="2020-12" db="EMBL/GenBank/DDBJ databases">
        <title>Concerted genomic and epigenomic changes stabilize Arabidopsis allopolyploids.</title>
        <authorList>
            <person name="Chen Z."/>
        </authorList>
    </citation>
    <scope>NUCLEOTIDE SEQUENCE [LARGE SCALE GENOMIC DNA]</scope>
    <source>
        <strain evidence="1">As9502</strain>
        <tissue evidence="1">Leaf</tissue>
    </source>
</reference>
<gene>
    <name evidence="1" type="ORF">ISN44_As07g029160</name>
</gene>
<keyword evidence="2" id="KW-1185">Reference proteome</keyword>
<organism evidence="1 2">
    <name type="scientific">Arabidopsis suecica</name>
    <name type="common">Swedish thale-cress</name>
    <name type="synonym">Cardaminopsis suecica</name>
    <dbReference type="NCBI Taxonomy" id="45249"/>
    <lineage>
        <taxon>Eukaryota</taxon>
        <taxon>Viridiplantae</taxon>
        <taxon>Streptophyta</taxon>
        <taxon>Embryophyta</taxon>
        <taxon>Tracheophyta</taxon>
        <taxon>Spermatophyta</taxon>
        <taxon>Magnoliopsida</taxon>
        <taxon>eudicotyledons</taxon>
        <taxon>Gunneridae</taxon>
        <taxon>Pentapetalae</taxon>
        <taxon>rosids</taxon>
        <taxon>malvids</taxon>
        <taxon>Brassicales</taxon>
        <taxon>Brassicaceae</taxon>
        <taxon>Camelineae</taxon>
        <taxon>Arabidopsis</taxon>
    </lineage>
</organism>
<dbReference type="EMBL" id="JAEFBJ010000007">
    <property type="protein sequence ID" value="KAG7590802.1"/>
    <property type="molecule type" value="Genomic_DNA"/>
</dbReference>
<protein>
    <submittedName>
        <fullName evidence="1">WRKY domain superfamily</fullName>
    </submittedName>
</protein>